<dbReference type="EMBL" id="JAAVJD010000259">
    <property type="protein sequence ID" value="NJQ08208.1"/>
    <property type="molecule type" value="Genomic_DNA"/>
</dbReference>
<sequence length="357" mass="36952">MVFKRLLGTFGVGGPKVDTVLSGSGTPGGTVQGDVHVQGGEAEFDIQQIVLELVATPQQLPGQQQGGGMGGGLGGMGGGMGGGAQGGKPVVFGRQVVAGGFRIAAGEKQVHPFSMPLPAETPFNELYGQHLGLELGVRTELAIAAAKDSGDMDPLTVSALPAQEVALEALGQLGFGFAQTVLLPGLVTGAQYQELPFHQELMLSAAPQYADQLQGLDLTLVAGPQGVDVVLEADKHLSGGVPMPFVRHTIPHAEVTSRDWQAEIDGWVQELLQQRQEFLNQMQMQMQMGGMQPGMHPGMQPGMHPDMQQQRRGGGAGMAVAAGAAGLGAGVLGGMMLNEAFSGDDEEDLADDGGDDE</sequence>
<dbReference type="Pfam" id="PF07070">
    <property type="entry name" value="Spo0M"/>
    <property type="match status" value="1"/>
</dbReference>
<proteinExistence type="predicted"/>
<evidence type="ECO:0000313" key="1">
    <source>
        <dbReference type="EMBL" id="NJQ08208.1"/>
    </source>
</evidence>
<dbReference type="Proteomes" id="UP000578686">
    <property type="component" value="Unassembled WGS sequence"/>
</dbReference>
<dbReference type="AlphaFoldDB" id="A0A7X6D4U4"/>
<evidence type="ECO:0000313" key="2">
    <source>
        <dbReference type="Proteomes" id="UP000578686"/>
    </source>
</evidence>
<comment type="caution">
    <text evidence="1">The sequence shown here is derived from an EMBL/GenBank/DDBJ whole genome shotgun (WGS) entry which is preliminary data.</text>
</comment>
<dbReference type="PANTHER" id="PTHR40053">
    <property type="entry name" value="SPORULATION-CONTROL PROTEIN SPO0M"/>
    <property type="match status" value="1"/>
</dbReference>
<protein>
    <submittedName>
        <fullName evidence="1">Sporulation protein</fullName>
    </submittedName>
</protein>
<name>A0A7X6D4U4_9ACTN</name>
<gene>
    <name evidence="1" type="ORF">HCN56_22140</name>
</gene>
<dbReference type="InterPro" id="IPR009776">
    <property type="entry name" value="Spore_0_M"/>
</dbReference>
<reference evidence="1 2" key="1">
    <citation type="submission" date="2020-03" db="EMBL/GenBank/DDBJ databases">
        <title>Draft genome of Streptomyces sp. ventii, isolated from the Axial Seamount in the Pacific Ocean, and resequencing of the two type strains Streptomyces lonarensis strain NCL 716 and Streptomyces bohaiensis strain 11A07.</title>
        <authorList>
            <person name="Loughran R.M."/>
            <person name="Pfannmuller K.M."/>
            <person name="Wasson B.J."/>
            <person name="Deadmond M.C."/>
            <person name="Paddock B.E."/>
            <person name="Koyack M.J."/>
            <person name="Gallegos D.A."/>
            <person name="Mitchell E.A."/>
            <person name="Ushijima B."/>
            <person name="Saw J.H."/>
            <person name="Mcphail K.L."/>
            <person name="Videau P."/>
        </authorList>
    </citation>
    <scope>NUCLEOTIDE SEQUENCE [LARGE SCALE GENOMIC DNA]</scope>
    <source>
        <strain evidence="1 2">NCL716</strain>
    </source>
</reference>
<accession>A0A7X6D4U4</accession>
<organism evidence="1 2">
    <name type="scientific">Streptomyces lonarensis</name>
    <dbReference type="NCBI Taxonomy" id="700599"/>
    <lineage>
        <taxon>Bacteria</taxon>
        <taxon>Bacillati</taxon>
        <taxon>Actinomycetota</taxon>
        <taxon>Actinomycetes</taxon>
        <taxon>Kitasatosporales</taxon>
        <taxon>Streptomycetaceae</taxon>
        <taxon>Streptomyces</taxon>
    </lineage>
</organism>
<dbReference type="RefSeq" id="WP_167973886.1">
    <property type="nucleotide sequence ID" value="NZ_BHZG01000036.1"/>
</dbReference>
<keyword evidence="2" id="KW-1185">Reference proteome</keyword>
<dbReference type="PANTHER" id="PTHR40053:SF1">
    <property type="entry name" value="SPORULATION-CONTROL PROTEIN SPO0M"/>
    <property type="match status" value="1"/>
</dbReference>